<dbReference type="PROSITE" id="PS50293">
    <property type="entry name" value="TPR_REGION"/>
    <property type="match status" value="1"/>
</dbReference>
<keyword evidence="2 3" id="KW-0802">TPR repeat</keyword>
<sequence>MKLKSQSKSVLVMPFRCLTLGILGVYFASSSVIASTTLSKKFPPSSGIVVAQLSEREQSERAQLIQTANSQLNQGNLVGAEENLQKFVKKFPKDAFGHYQLGNIFLRQEKPEDAIKSFQEATRLNPRYALAYNGIGVGYASQEKWDDAIIQFRKALEINPEYGDALMFLGQVLMQVNKKDEGIASLNKALNIFKQQNRNERVKRIEEMLQKIKQSDDPSLS</sequence>
<feature type="repeat" description="TPR" evidence="3">
    <location>
        <begin position="129"/>
        <end position="162"/>
    </location>
</feature>
<dbReference type="InterPro" id="IPR051685">
    <property type="entry name" value="Ycf3/AcsC/BcsC/TPR_MFPF"/>
</dbReference>
<dbReference type="InterPro" id="IPR019734">
    <property type="entry name" value="TPR_rpt"/>
</dbReference>
<gene>
    <name evidence="4" type="ORF">CK510_01140</name>
</gene>
<dbReference type="AlphaFoldDB" id="A0A2A2TQC1"/>
<dbReference type="PROSITE" id="PS50005">
    <property type="entry name" value="TPR"/>
    <property type="match status" value="2"/>
</dbReference>
<dbReference type="PANTHER" id="PTHR44943:SF8">
    <property type="entry name" value="TPR REPEAT-CONTAINING PROTEIN MJ0263"/>
    <property type="match status" value="1"/>
</dbReference>
<proteinExistence type="predicted"/>
<evidence type="ECO:0000256" key="1">
    <source>
        <dbReference type="ARBA" id="ARBA00022737"/>
    </source>
</evidence>
<evidence type="ECO:0000313" key="4">
    <source>
        <dbReference type="EMBL" id="PAX60554.1"/>
    </source>
</evidence>
<evidence type="ECO:0000313" key="5">
    <source>
        <dbReference type="Proteomes" id="UP000218238"/>
    </source>
</evidence>
<evidence type="ECO:0000256" key="2">
    <source>
        <dbReference type="ARBA" id="ARBA00022803"/>
    </source>
</evidence>
<accession>A0A2A2TQC1</accession>
<dbReference type="Pfam" id="PF13181">
    <property type="entry name" value="TPR_8"/>
    <property type="match status" value="1"/>
</dbReference>
<name>A0A2A2TQC1_9CYAN</name>
<feature type="repeat" description="TPR" evidence="3">
    <location>
        <begin position="95"/>
        <end position="128"/>
    </location>
</feature>
<comment type="caution">
    <text evidence="4">The sequence shown here is derived from an EMBL/GenBank/DDBJ whole genome shotgun (WGS) entry which is preliminary data.</text>
</comment>
<dbReference type="EMBL" id="NTFS01000006">
    <property type="protein sequence ID" value="PAX60554.1"/>
    <property type="molecule type" value="Genomic_DNA"/>
</dbReference>
<keyword evidence="5" id="KW-1185">Reference proteome</keyword>
<keyword evidence="1" id="KW-0677">Repeat</keyword>
<dbReference type="InterPro" id="IPR011990">
    <property type="entry name" value="TPR-like_helical_dom_sf"/>
</dbReference>
<protein>
    <submittedName>
        <fullName evidence="4">Uncharacterized protein</fullName>
    </submittedName>
</protein>
<dbReference type="Proteomes" id="UP000218238">
    <property type="component" value="Unassembled WGS sequence"/>
</dbReference>
<dbReference type="Gene3D" id="1.25.40.10">
    <property type="entry name" value="Tetratricopeptide repeat domain"/>
    <property type="match status" value="2"/>
</dbReference>
<dbReference type="SUPFAM" id="SSF48452">
    <property type="entry name" value="TPR-like"/>
    <property type="match status" value="1"/>
</dbReference>
<dbReference type="SMART" id="SM00028">
    <property type="entry name" value="TPR"/>
    <property type="match status" value="4"/>
</dbReference>
<organism evidence="4 5">
    <name type="scientific">Brunnivagina elsteri CCALA 953</name>
    <dbReference type="NCBI Taxonomy" id="987040"/>
    <lineage>
        <taxon>Bacteria</taxon>
        <taxon>Bacillati</taxon>
        <taxon>Cyanobacteriota</taxon>
        <taxon>Cyanophyceae</taxon>
        <taxon>Nostocales</taxon>
        <taxon>Calotrichaceae</taxon>
        <taxon>Brunnivagina</taxon>
    </lineage>
</organism>
<reference evidence="4 5" key="1">
    <citation type="submission" date="2017-08" db="EMBL/GenBank/DDBJ databases">
        <title>Draft genome sequence of filamentous cyanobacterium Calothrix elsteri CCALA 953.</title>
        <authorList>
            <person name="Gagunashvili A.N."/>
            <person name="Elster J."/>
            <person name="Andresson O.S."/>
        </authorList>
    </citation>
    <scope>NUCLEOTIDE SEQUENCE [LARGE SCALE GENOMIC DNA]</scope>
    <source>
        <strain evidence="4 5">CCALA 953</strain>
    </source>
</reference>
<dbReference type="PANTHER" id="PTHR44943">
    <property type="entry name" value="CELLULOSE SYNTHASE OPERON PROTEIN C"/>
    <property type="match status" value="1"/>
</dbReference>
<evidence type="ECO:0000256" key="3">
    <source>
        <dbReference type="PROSITE-ProRule" id="PRU00339"/>
    </source>
</evidence>
<dbReference type="Pfam" id="PF13174">
    <property type="entry name" value="TPR_6"/>
    <property type="match status" value="1"/>
</dbReference>
<dbReference type="Pfam" id="PF13432">
    <property type="entry name" value="TPR_16"/>
    <property type="match status" value="1"/>
</dbReference>
<dbReference type="OrthoDB" id="422081at2"/>
<dbReference type="RefSeq" id="WP_095719932.1">
    <property type="nucleotide sequence ID" value="NZ_NTFS01000006.1"/>
</dbReference>